<organism evidence="1 2">
    <name type="scientific">Calycina marina</name>
    <dbReference type="NCBI Taxonomy" id="1763456"/>
    <lineage>
        <taxon>Eukaryota</taxon>
        <taxon>Fungi</taxon>
        <taxon>Dikarya</taxon>
        <taxon>Ascomycota</taxon>
        <taxon>Pezizomycotina</taxon>
        <taxon>Leotiomycetes</taxon>
        <taxon>Helotiales</taxon>
        <taxon>Pezizellaceae</taxon>
        <taxon>Calycina</taxon>
    </lineage>
</organism>
<reference evidence="1" key="1">
    <citation type="journal article" date="2021" name="IMA Fungus">
        <title>Genomic characterization of three marine fungi, including Emericellopsis atlantica sp. nov. with signatures of a generalist lifestyle and marine biomass degradation.</title>
        <authorList>
            <person name="Hagestad O.C."/>
            <person name="Hou L."/>
            <person name="Andersen J.H."/>
            <person name="Hansen E.H."/>
            <person name="Altermark B."/>
            <person name="Li C."/>
            <person name="Kuhnert E."/>
            <person name="Cox R.J."/>
            <person name="Crous P.W."/>
            <person name="Spatafora J.W."/>
            <person name="Lail K."/>
            <person name="Amirebrahimi M."/>
            <person name="Lipzen A."/>
            <person name="Pangilinan J."/>
            <person name="Andreopoulos W."/>
            <person name="Hayes R.D."/>
            <person name="Ng V."/>
            <person name="Grigoriev I.V."/>
            <person name="Jackson S.A."/>
            <person name="Sutton T.D.S."/>
            <person name="Dobson A.D.W."/>
            <person name="Rama T."/>
        </authorList>
    </citation>
    <scope>NUCLEOTIDE SEQUENCE</scope>
    <source>
        <strain evidence="1">TRa3180A</strain>
    </source>
</reference>
<dbReference type="EMBL" id="MU254194">
    <property type="protein sequence ID" value="KAG9241553.1"/>
    <property type="molecule type" value="Genomic_DNA"/>
</dbReference>
<comment type="caution">
    <text evidence="1">The sequence shown here is derived from an EMBL/GenBank/DDBJ whole genome shotgun (WGS) entry which is preliminary data.</text>
</comment>
<evidence type="ECO:0000313" key="1">
    <source>
        <dbReference type="EMBL" id="KAG9241553.1"/>
    </source>
</evidence>
<keyword evidence="2" id="KW-1185">Reference proteome</keyword>
<dbReference type="SUPFAM" id="SSF53474">
    <property type="entry name" value="alpha/beta-Hydrolases"/>
    <property type="match status" value="1"/>
</dbReference>
<gene>
    <name evidence="1" type="ORF">BJ878DRAFT_545127</name>
</gene>
<dbReference type="AlphaFoldDB" id="A0A9P7YWZ3"/>
<dbReference type="Proteomes" id="UP000887226">
    <property type="component" value="Unassembled WGS sequence"/>
</dbReference>
<accession>A0A9P7YWZ3</accession>
<protein>
    <submittedName>
        <fullName evidence="1">Uncharacterized protein</fullName>
    </submittedName>
</protein>
<sequence length="153" mass="16740">MSFRGNFFGAVLDYHAIPSTYKDYLLDGTANNVPILTGNTKDGSGATFGKNIASLQTQYGATFATRFLALHTTANSLKSGNWIRDHAPLGQMQGSHHESKINYVLNNLYDTDLPCIAVNTAIAETMSGYWVTFAEDLRSKWGPPNEASVLECK</sequence>
<name>A0A9P7YWZ3_9HELO</name>
<dbReference type="OrthoDB" id="408631at2759"/>
<proteinExistence type="predicted"/>
<dbReference type="InterPro" id="IPR029058">
    <property type="entry name" value="AB_hydrolase_fold"/>
</dbReference>
<evidence type="ECO:0000313" key="2">
    <source>
        <dbReference type="Proteomes" id="UP000887226"/>
    </source>
</evidence>